<dbReference type="InterPro" id="IPR000524">
    <property type="entry name" value="Tscrpt_reg_HTH_GntR"/>
</dbReference>
<evidence type="ECO:0000256" key="4">
    <source>
        <dbReference type="ARBA" id="ARBA00023125"/>
    </source>
</evidence>
<evidence type="ECO:0000313" key="9">
    <source>
        <dbReference type="Proteomes" id="UP000217446"/>
    </source>
</evidence>
<feature type="domain" description="HTH gntR-type" evidence="7">
    <location>
        <begin position="39"/>
        <end position="107"/>
    </location>
</feature>
<dbReference type="GO" id="GO:0030170">
    <property type="term" value="F:pyridoxal phosphate binding"/>
    <property type="evidence" value="ECO:0007669"/>
    <property type="project" value="InterPro"/>
</dbReference>
<dbReference type="GO" id="GO:0003700">
    <property type="term" value="F:DNA-binding transcription factor activity"/>
    <property type="evidence" value="ECO:0007669"/>
    <property type="project" value="InterPro"/>
</dbReference>
<dbReference type="InterPro" id="IPR004839">
    <property type="entry name" value="Aminotransferase_I/II_large"/>
</dbReference>
<dbReference type="Gene3D" id="1.10.10.10">
    <property type="entry name" value="Winged helix-like DNA-binding domain superfamily/Winged helix DNA-binding domain"/>
    <property type="match status" value="1"/>
</dbReference>
<keyword evidence="9" id="KW-1185">Reference proteome</keyword>
<evidence type="ECO:0000256" key="3">
    <source>
        <dbReference type="ARBA" id="ARBA00023015"/>
    </source>
</evidence>
<dbReference type="SMART" id="SM00345">
    <property type="entry name" value="HTH_GNTR"/>
    <property type="match status" value="1"/>
</dbReference>
<dbReference type="PANTHER" id="PTHR46577:SF1">
    <property type="entry name" value="HTH-TYPE TRANSCRIPTIONAL REGULATORY PROTEIN GABR"/>
    <property type="match status" value="1"/>
</dbReference>
<dbReference type="InterPro" id="IPR036390">
    <property type="entry name" value="WH_DNA-bd_sf"/>
</dbReference>
<dbReference type="Pfam" id="PF00392">
    <property type="entry name" value="GntR"/>
    <property type="match status" value="1"/>
</dbReference>
<dbReference type="EMBL" id="BDQI01000013">
    <property type="protein sequence ID" value="GAX54213.1"/>
    <property type="molecule type" value="Genomic_DNA"/>
</dbReference>
<proteinExistence type="inferred from homology"/>
<feature type="region of interest" description="Disordered" evidence="6">
    <location>
        <begin position="477"/>
        <end position="511"/>
    </location>
</feature>
<dbReference type="GO" id="GO:0003677">
    <property type="term" value="F:DNA binding"/>
    <property type="evidence" value="ECO:0007669"/>
    <property type="project" value="UniProtKB-KW"/>
</dbReference>
<dbReference type="PROSITE" id="PS50949">
    <property type="entry name" value="HTH_GNTR"/>
    <property type="match status" value="1"/>
</dbReference>
<dbReference type="CDD" id="cd00609">
    <property type="entry name" value="AAT_like"/>
    <property type="match status" value="1"/>
</dbReference>
<accession>A0A250VJ35</accession>
<keyword evidence="2" id="KW-0663">Pyridoxal phosphate</keyword>
<dbReference type="InterPro" id="IPR015421">
    <property type="entry name" value="PyrdxlP-dep_Trfase_major"/>
</dbReference>
<dbReference type="CDD" id="cd07377">
    <property type="entry name" value="WHTH_GntR"/>
    <property type="match status" value="1"/>
</dbReference>
<evidence type="ECO:0000259" key="7">
    <source>
        <dbReference type="PROSITE" id="PS50949"/>
    </source>
</evidence>
<reference evidence="9" key="1">
    <citation type="submission" date="2017-05" db="EMBL/GenBank/DDBJ databases">
        <title>Streptomyces olivochromogenes NBRC 3561 whole genome shotgun sequence.</title>
        <authorList>
            <person name="Dohra H."/>
            <person name="Kodani S."/>
        </authorList>
    </citation>
    <scope>NUCLEOTIDE SEQUENCE [LARGE SCALE GENOMIC DNA]</scope>
    <source>
        <strain evidence="9">NBRC 3561</strain>
    </source>
</reference>
<gene>
    <name evidence="8" type="ORF">SO3561_05751</name>
</gene>
<comment type="caution">
    <text evidence="8">The sequence shown here is derived from an EMBL/GenBank/DDBJ whole genome shotgun (WGS) entry which is preliminary data.</text>
</comment>
<evidence type="ECO:0000313" key="8">
    <source>
        <dbReference type="EMBL" id="GAX54213.1"/>
    </source>
</evidence>
<dbReference type="PRINTS" id="PR00035">
    <property type="entry name" value="HTHGNTR"/>
</dbReference>
<sequence>MVSRPRAPLGAGTHGGGLVGDDFWSGVGVDLHLEPDVAAGRRTGLERALRDAVRDGRLAPGTRLPPTRRLAAELGISRGTAKGAYDQLVAEGYLTARQGSGTEVAVLPGDAVSEAVGAPRARAPRFDLRPGSPDVGTFPAAAWLRALRRAIATAPSLAYDYGDPRGRIELRTALSGYLGRARGVIAPPERIVITSGYVQGLALLTRVLDGGVVAMEDPGLPFHRDVVRRAGGTVVPLKVDERGARAGELASSPADAVVVTPAHQYPTGVTLHPERRRALTDWARARGGLIVEDDYDGEFRYDRQPVGALQGMAPGQVAYLGTASKTLGPALRLGWMVLPPHLVDAVADVKLHSDHHTESIGQLALAEMITSHAYDRHVRACRLRYRRRRDQLLDRLGARRSVRGIAAGLHALVDVADEAEVLARAEEEGLAVGRLGEHWHERGEGRPQGLVVGYGTPRERIYPEALEALGRVLDGHQGVSGRNQGVSGGSQGVSGRIQGVSGGSQLGRKEV</sequence>
<dbReference type="AlphaFoldDB" id="A0A250VJ35"/>
<dbReference type="Proteomes" id="UP000217446">
    <property type="component" value="Unassembled WGS sequence"/>
</dbReference>
<evidence type="ECO:0000256" key="5">
    <source>
        <dbReference type="ARBA" id="ARBA00023163"/>
    </source>
</evidence>
<dbReference type="InterPro" id="IPR015424">
    <property type="entry name" value="PyrdxlP-dep_Trfase"/>
</dbReference>
<dbReference type="PANTHER" id="PTHR46577">
    <property type="entry name" value="HTH-TYPE TRANSCRIPTIONAL REGULATORY PROTEIN GABR"/>
    <property type="match status" value="1"/>
</dbReference>
<evidence type="ECO:0000256" key="6">
    <source>
        <dbReference type="SAM" id="MobiDB-lite"/>
    </source>
</evidence>
<dbReference type="Gene3D" id="3.40.640.10">
    <property type="entry name" value="Type I PLP-dependent aspartate aminotransferase-like (Major domain)"/>
    <property type="match status" value="1"/>
</dbReference>
<name>A0A250VJ35_STROL</name>
<dbReference type="InterPro" id="IPR036388">
    <property type="entry name" value="WH-like_DNA-bd_sf"/>
</dbReference>
<evidence type="ECO:0000256" key="1">
    <source>
        <dbReference type="ARBA" id="ARBA00005384"/>
    </source>
</evidence>
<dbReference type="InterPro" id="IPR051446">
    <property type="entry name" value="HTH_trans_reg/aminotransferase"/>
</dbReference>
<protein>
    <submittedName>
        <fullName evidence="8">GntR family transcriptional regulator</fullName>
    </submittedName>
</protein>
<dbReference type="SUPFAM" id="SSF46785">
    <property type="entry name" value="Winged helix' DNA-binding domain"/>
    <property type="match status" value="1"/>
</dbReference>
<keyword evidence="5" id="KW-0804">Transcription</keyword>
<organism evidence="8 9">
    <name type="scientific">Streptomyces olivochromogenes</name>
    <dbReference type="NCBI Taxonomy" id="1963"/>
    <lineage>
        <taxon>Bacteria</taxon>
        <taxon>Bacillati</taxon>
        <taxon>Actinomycetota</taxon>
        <taxon>Actinomycetes</taxon>
        <taxon>Kitasatosporales</taxon>
        <taxon>Streptomycetaceae</taxon>
        <taxon>Streptomyces</taxon>
    </lineage>
</organism>
<keyword evidence="3" id="KW-0805">Transcription regulation</keyword>
<dbReference type="Pfam" id="PF00155">
    <property type="entry name" value="Aminotran_1_2"/>
    <property type="match status" value="1"/>
</dbReference>
<comment type="similarity">
    <text evidence="1">In the C-terminal section; belongs to the class-I pyridoxal-phosphate-dependent aminotransferase family.</text>
</comment>
<keyword evidence="4" id="KW-0238">DNA-binding</keyword>
<dbReference type="SUPFAM" id="SSF53383">
    <property type="entry name" value="PLP-dependent transferases"/>
    <property type="match status" value="1"/>
</dbReference>
<evidence type="ECO:0000256" key="2">
    <source>
        <dbReference type="ARBA" id="ARBA00022898"/>
    </source>
</evidence>